<gene>
    <name evidence="1" type="ORF">C5B42_02395</name>
</gene>
<protein>
    <submittedName>
        <fullName evidence="1">Uncharacterized protein</fullName>
    </submittedName>
</protein>
<dbReference type="Proteomes" id="UP000246104">
    <property type="component" value="Unassembled WGS sequence"/>
</dbReference>
<evidence type="ECO:0000313" key="1">
    <source>
        <dbReference type="EMBL" id="PWU23590.1"/>
    </source>
</evidence>
<reference evidence="1 2" key="1">
    <citation type="submission" date="2018-02" db="EMBL/GenBank/DDBJ databases">
        <title>Genomic Reconstructions from Amazon Rainforest and Pasture Soil Reveal Novel Insights into the Physiology of Candidate Phyla in Tropical Sites.</title>
        <authorList>
            <person name="Kroeger M.E."/>
            <person name="Delmont T."/>
            <person name="Eren A.M."/>
            <person name="Guo J."/>
            <person name="Meyer K.M."/>
            <person name="Khan K."/>
            <person name="Rodrigues J.L.M."/>
            <person name="Bohannan B.J.M."/>
            <person name="Tringe S."/>
            <person name="Borges C.D."/>
            <person name="Tiedje J."/>
            <person name="Tsai S.M."/>
            <person name="Nusslein K."/>
        </authorList>
    </citation>
    <scope>NUCLEOTIDE SEQUENCE [LARGE SCALE GENOMIC DNA]</scope>
    <source>
        <strain evidence="1">Amazon FNV 2010 28 9</strain>
    </source>
</reference>
<name>A0A317JT39_9BACT</name>
<proteinExistence type="predicted"/>
<sequence>MKVGVFIFLFSVLFFLFPTLVFADAQHVTVIINQIRGTECCGVGSLHNFEQQVQMLSSHQLHGTFALRFDALQNPPFNATAKLALQQGNELGGLLEITPQLASASGVAYRGTPDKWYEAQNAFLIGYTPAERLKLIDTYMHQFQVDFGITPTTTVAWMIDPVSLQYLKQKYGVTVHELTREQWGTDSYTLYGGPPNNPYIPSDNWALVPAASDSGKMPLIVRQTITDPVQTYGDPTSTYTSQPNDYERRGVGLEYFTHLFTQAQTQPFGNTFALVGLENSMEQTYQDSFGKQLSFIAQWQKNNPDDMVMTAKQYGQWWRTQPTEHINVYEGNDDTVGKAWWITTTRYRVRLREDNNQLYIDDIRMYDPSFTDPYIEQPAQQLGYWVVPFFLDGSRILDGDNNYGFTTSIQDNLQNRKSEYLQPSRITLVQHIQNSITLQQQNGCVVVDDGTSTNVSFCSTQFSLPSHSSWHDNNIYTKHIIQQDGSSLIWKAANDQSFMQLSAQQNGNVTTYSPQLMNNVLDEERMARYPLLFPQLSGHPLSVTQSSVYVNNTFAIAGRNPARLVLFPKDAQGYPITLDLDPTVMTDPYVPTSVYTEHTGNGMFFIDAVSAVPQKVSIHVQVGDFSQTRTVYFAPDCKHMISYCIFHPTQVWWYVRNIAQDIWRKYFDKQTQ</sequence>
<dbReference type="Gene3D" id="3.20.20.510">
    <property type="entry name" value="Uncharacterised protein PF12979, DUF3863"/>
    <property type="match status" value="1"/>
</dbReference>
<organism evidence="1 2">
    <name type="scientific">Candidatus Cerribacteria bacterium 'Amazon FNV 2010 28 9'</name>
    <dbReference type="NCBI Taxonomy" id="2081795"/>
    <lineage>
        <taxon>Bacteria</taxon>
        <taxon>Candidatus Cerribacteria</taxon>
    </lineage>
</organism>
<dbReference type="EMBL" id="PSRQ01000029">
    <property type="protein sequence ID" value="PWU23590.1"/>
    <property type="molecule type" value="Genomic_DNA"/>
</dbReference>
<dbReference type="AlphaFoldDB" id="A0A317JT39"/>
<comment type="caution">
    <text evidence="1">The sequence shown here is derived from an EMBL/GenBank/DDBJ whole genome shotgun (WGS) entry which is preliminary data.</text>
</comment>
<evidence type="ECO:0000313" key="2">
    <source>
        <dbReference type="Proteomes" id="UP000246104"/>
    </source>
</evidence>
<accession>A0A317JT39</accession>